<dbReference type="Proteomes" id="UP000325081">
    <property type="component" value="Unassembled WGS sequence"/>
</dbReference>
<feature type="region of interest" description="Disordered" evidence="1">
    <location>
        <begin position="145"/>
        <end position="168"/>
    </location>
</feature>
<keyword evidence="3" id="KW-1185">Reference proteome</keyword>
<gene>
    <name evidence="2" type="ORF">STAS_22606</name>
</gene>
<comment type="caution">
    <text evidence="2">The sequence shown here is derived from an EMBL/GenBank/DDBJ whole genome shotgun (WGS) entry which is preliminary data.</text>
</comment>
<organism evidence="2 3">
    <name type="scientific">Striga asiatica</name>
    <name type="common">Asiatic witchweed</name>
    <name type="synonym">Buchnera asiatica</name>
    <dbReference type="NCBI Taxonomy" id="4170"/>
    <lineage>
        <taxon>Eukaryota</taxon>
        <taxon>Viridiplantae</taxon>
        <taxon>Streptophyta</taxon>
        <taxon>Embryophyta</taxon>
        <taxon>Tracheophyta</taxon>
        <taxon>Spermatophyta</taxon>
        <taxon>Magnoliopsida</taxon>
        <taxon>eudicotyledons</taxon>
        <taxon>Gunneridae</taxon>
        <taxon>Pentapetalae</taxon>
        <taxon>asterids</taxon>
        <taxon>lamiids</taxon>
        <taxon>Lamiales</taxon>
        <taxon>Orobanchaceae</taxon>
        <taxon>Buchnereae</taxon>
        <taxon>Striga</taxon>
    </lineage>
</organism>
<dbReference type="EMBL" id="BKCP01007183">
    <property type="protein sequence ID" value="GER45624.1"/>
    <property type="molecule type" value="Genomic_DNA"/>
</dbReference>
<reference evidence="3" key="1">
    <citation type="journal article" date="2019" name="Curr. Biol.">
        <title>Genome Sequence of Striga asiatica Provides Insight into the Evolution of Plant Parasitism.</title>
        <authorList>
            <person name="Yoshida S."/>
            <person name="Kim S."/>
            <person name="Wafula E.K."/>
            <person name="Tanskanen J."/>
            <person name="Kim Y.M."/>
            <person name="Honaas L."/>
            <person name="Yang Z."/>
            <person name="Spallek T."/>
            <person name="Conn C.E."/>
            <person name="Ichihashi Y."/>
            <person name="Cheong K."/>
            <person name="Cui S."/>
            <person name="Der J.P."/>
            <person name="Gundlach H."/>
            <person name="Jiao Y."/>
            <person name="Hori C."/>
            <person name="Ishida J.K."/>
            <person name="Kasahara H."/>
            <person name="Kiba T."/>
            <person name="Kim M.S."/>
            <person name="Koo N."/>
            <person name="Laohavisit A."/>
            <person name="Lee Y.H."/>
            <person name="Lumba S."/>
            <person name="McCourt P."/>
            <person name="Mortimer J.C."/>
            <person name="Mutuku J.M."/>
            <person name="Nomura T."/>
            <person name="Sasaki-Sekimoto Y."/>
            <person name="Seto Y."/>
            <person name="Wang Y."/>
            <person name="Wakatake T."/>
            <person name="Sakakibara H."/>
            <person name="Demura T."/>
            <person name="Yamaguchi S."/>
            <person name="Yoneyama K."/>
            <person name="Manabe R.I."/>
            <person name="Nelson D.C."/>
            <person name="Schulman A.H."/>
            <person name="Timko M.P."/>
            <person name="dePamphilis C.W."/>
            <person name="Choi D."/>
            <person name="Shirasu K."/>
        </authorList>
    </citation>
    <scope>NUCLEOTIDE SEQUENCE [LARGE SCALE GENOMIC DNA]</scope>
    <source>
        <strain evidence="3">cv. UVA1</strain>
    </source>
</reference>
<sequence length="168" mass="18653">MAFLPLTLDDYYISTPVPFPAQVSSAARLYHIPETAKTRGIPDFGCEKMDELVFDPRVDHTLGVTNQFGGKVRPDPKADRGKRGEFSVSYKIPKRWNPKKAGVALNRISVLSLLSLRPGETFPHGPEDRTEASWEFEEAEKASKRVQLRLKGEEQISRGGCGSTSPGH</sequence>
<protein>
    <submittedName>
        <fullName evidence="2">ATP-citrate lyase A-1</fullName>
    </submittedName>
</protein>
<feature type="region of interest" description="Disordered" evidence="1">
    <location>
        <begin position="119"/>
        <end position="138"/>
    </location>
</feature>
<accession>A0A5A7QKF7</accession>
<evidence type="ECO:0000256" key="1">
    <source>
        <dbReference type="SAM" id="MobiDB-lite"/>
    </source>
</evidence>
<keyword evidence="2" id="KW-0456">Lyase</keyword>
<dbReference type="AlphaFoldDB" id="A0A5A7QKF7"/>
<evidence type="ECO:0000313" key="2">
    <source>
        <dbReference type="EMBL" id="GER45624.1"/>
    </source>
</evidence>
<dbReference type="GO" id="GO:0016829">
    <property type="term" value="F:lyase activity"/>
    <property type="evidence" value="ECO:0007669"/>
    <property type="project" value="UniProtKB-KW"/>
</dbReference>
<proteinExistence type="predicted"/>
<name>A0A5A7QKF7_STRAF</name>
<evidence type="ECO:0000313" key="3">
    <source>
        <dbReference type="Proteomes" id="UP000325081"/>
    </source>
</evidence>